<accession>A0A4P6F132</accession>
<evidence type="ECO:0000256" key="1">
    <source>
        <dbReference type="ARBA" id="ARBA00009179"/>
    </source>
</evidence>
<dbReference type="PROSITE" id="PS50106">
    <property type="entry name" value="PDZ"/>
    <property type="match status" value="1"/>
</dbReference>
<dbReference type="InterPro" id="IPR036034">
    <property type="entry name" value="PDZ_sf"/>
</dbReference>
<dbReference type="GO" id="GO:0004175">
    <property type="term" value="F:endopeptidase activity"/>
    <property type="evidence" value="ECO:0007669"/>
    <property type="project" value="TreeGrafter"/>
</dbReference>
<dbReference type="SUPFAM" id="SSF47090">
    <property type="entry name" value="PGBD-like"/>
    <property type="match status" value="1"/>
</dbReference>
<dbReference type="PANTHER" id="PTHR32060">
    <property type="entry name" value="TAIL-SPECIFIC PROTEASE"/>
    <property type="match status" value="1"/>
</dbReference>
<dbReference type="NCBIfam" id="TIGR00225">
    <property type="entry name" value="prc"/>
    <property type="match status" value="1"/>
</dbReference>
<dbReference type="KEGG" id="pprt:ET464_10220"/>
<comment type="similarity">
    <text evidence="1 5">Belongs to the peptidase S41A family.</text>
</comment>
<dbReference type="Gene3D" id="3.30.750.44">
    <property type="match status" value="1"/>
</dbReference>
<dbReference type="AlphaFoldDB" id="A0A4P6F132"/>
<evidence type="ECO:0000256" key="6">
    <source>
        <dbReference type="SAM" id="Phobius"/>
    </source>
</evidence>
<dbReference type="SMART" id="SM00228">
    <property type="entry name" value="PDZ"/>
    <property type="match status" value="1"/>
</dbReference>
<evidence type="ECO:0000256" key="5">
    <source>
        <dbReference type="RuleBase" id="RU004404"/>
    </source>
</evidence>
<keyword evidence="3 5" id="KW-0378">Hydrolase</keyword>
<dbReference type="GO" id="GO:0030288">
    <property type="term" value="C:outer membrane-bounded periplasmic space"/>
    <property type="evidence" value="ECO:0007669"/>
    <property type="project" value="TreeGrafter"/>
</dbReference>
<dbReference type="RefSeq" id="WP_129440594.1">
    <property type="nucleotide sequence ID" value="NZ_CP035492.1"/>
</dbReference>
<sequence>MNGMIKEKARQNRTALAVIGAAVCVIIGFILCWLLMTYKYPMLKEPAFQNFTASYHQVMNDYLDGAKAEDLINGASEGMLASLGDPYSKYMSGELGEAYTQGYKPDFSGVGAEVSQEGTKFVIQKVVKDTPAEKGGVLPYDVITAVDNTPVEGKTLQQLTDMLRGEKGTKVKLTLQRPKAEKPVEIELTRDTIPVVTVTSEMLPGGIGHVTISKFADKTADEFNQAIDELQKDQPLKGLLLDLRSNPGGLLTPTIDIANKLVPKGKEIVQVVYKDEKKVYTYKSNQKQPWTVPIVVLVNGQSASASEVLTAALKESAGAKVIGEKTFGKGIVQQFRQFKDGSVLSLTEAQWKSPNGEWIHKKGIEPDETVKLPDYAYLPYISGTDLKQGAYGDDVKTIQTLLSLLGYSPVGDAGYFSGQTADALRAFQAAEGLDRTGVYDSATAHTLMDTMQQKLKQEDTQLQQGLKELEK</sequence>
<dbReference type="SUPFAM" id="SSF50156">
    <property type="entry name" value="PDZ domain-like"/>
    <property type="match status" value="1"/>
</dbReference>
<dbReference type="InterPro" id="IPR036365">
    <property type="entry name" value="PGBD-like_sf"/>
</dbReference>
<dbReference type="EMBL" id="CP035492">
    <property type="protein sequence ID" value="QAY66727.1"/>
    <property type="molecule type" value="Genomic_DNA"/>
</dbReference>
<dbReference type="InterPro" id="IPR055210">
    <property type="entry name" value="CtpA/B_N"/>
</dbReference>
<evidence type="ECO:0000256" key="2">
    <source>
        <dbReference type="ARBA" id="ARBA00022670"/>
    </source>
</evidence>
<keyword evidence="6" id="KW-1133">Transmembrane helix</keyword>
<reference evidence="8 9" key="1">
    <citation type="submission" date="2019-01" db="EMBL/GenBank/DDBJ databases">
        <title>Genome sequencing of strain FW100M-2.</title>
        <authorList>
            <person name="Heo J."/>
            <person name="Kim S.-J."/>
            <person name="Kim J.-S."/>
            <person name="Hong S.-B."/>
            <person name="Kwon S.-W."/>
        </authorList>
    </citation>
    <scope>NUCLEOTIDE SEQUENCE [LARGE SCALE GENOMIC DNA]</scope>
    <source>
        <strain evidence="8 9">FW100M-2</strain>
    </source>
</reference>
<organism evidence="8 9">
    <name type="scientific">Paenibacillus protaetiae</name>
    <dbReference type="NCBI Taxonomy" id="2509456"/>
    <lineage>
        <taxon>Bacteria</taxon>
        <taxon>Bacillati</taxon>
        <taxon>Bacillota</taxon>
        <taxon>Bacilli</taxon>
        <taxon>Bacillales</taxon>
        <taxon>Paenibacillaceae</taxon>
        <taxon>Paenibacillus</taxon>
    </lineage>
</organism>
<dbReference type="Pfam" id="PF03572">
    <property type="entry name" value="Peptidase_S41"/>
    <property type="match status" value="1"/>
</dbReference>
<dbReference type="SUPFAM" id="SSF52096">
    <property type="entry name" value="ClpP/crotonase"/>
    <property type="match status" value="1"/>
</dbReference>
<dbReference type="GO" id="GO:0008236">
    <property type="term" value="F:serine-type peptidase activity"/>
    <property type="evidence" value="ECO:0007669"/>
    <property type="project" value="UniProtKB-KW"/>
</dbReference>
<keyword evidence="6" id="KW-0472">Membrane</keyword>
<dbReference type="PANTHER" id="PTHR32060:SF30">
    <property type="entry name" value="CARBOXY-TERMINAL PROCESSING PROTEASE CTPA"/>
    <property type="match status" value="1"/>
</dbReference>
<dbReference type="Proteomes" id="UP000293568">
    <property type="component" value="Chromosome"/>
</dbReference>
<gene>
    <name evidence="8" type="ORF">ET464_10220</name>
</gene>
<name>A0A4P6F132_9BACL</name>
<dbReference type="GO" id="GO:0006508">
    <property type="term" value="P:proteolysis"/>
    <property type="evidence" value="ECO:0007669"/>
    <property type="project" value="UniProtKB-KW"/>
</dbReference>
<evidence type="ECO:0000256" key="3">
    <source>
        <dbReference type="ARBA" id="ARBA00022801"/>
    </source>
</evidence>
<dbReference type="Pfam" id="PF22694">
    <property type="entry name" value="CtpB_N-like"/>
    <property type="match status" value="1"/>
</dbReference>
<evidence type="ECO:0000256" key="4">
    <source>
        <dbReference type="ARBA" id="ARBA00022825"/>
    </source>
</evidence>
<feature type="transmembrane region" description="Helical" evidence="6">
    <location>
        <begin position="14"/>
        <end position="36"/>
    </location>
</feature>
<keyword evidence="9" id="KW-1185">Reference proteome</keyword>
<keyword evidence="6" id="KW-0812">Transmembrane</keyword>
<protein>
    <submittedName>
        <fullName evidence="8">PDZ domain-containing protein</fullName>
    </submittedName>
</protein>
<evidence type="ECO:0000313" key="8">
    <source>
        <dbReference type="EMBL" id="QAY66727.1"/>
    </source>
</evidence>
<dbReference type="Pfam" id="PF13180">
    <property type="entry name" value="PDZ_2"/>
    <property type="match status" value="1"/>
</dbReference>
<dbReference type="CDD" id="cd07560">
    <property type="entry name" value="Peptidase_S41_CPP"/>
    <property type="match status" value="1"/>
</dbReference>
<feature type="domain" description="PDZ" evidence="7">
    <location>
        <begin position="110"/>
        <end position="164"/>
    </location>
</feature>
<dbReference type="InterPro" id="IPR029045">
    <property type="entry name" value="ClpP/crotonase-like_dom_sf"/>
</dbReference>
<dbReference type="Gene3D" id="3.90.226.10">
    <property type="entry name" value="2-enoyl-CoA Hydratase, Chain A, domain 1"/>
    <property type="match status" value="1"/>
</dbReference>
<dbReference type="InterPro" id="IPR036366">
    <property type="entry name" value="PGBDSf"/>
</dbReference>
<dbReference type="InterPro" id="IPR004447">
    <property type="entry name" value="Peptidase_S41A"/>
</dbReference>
<dbReference type="Gene3D" id="2.30.42.10">
    <property type="match status" value="1"/>
</dbReference>
<dbReference type="FunFam" id="2.30.42.10:FF:000063">
    <property type="entry name" value="Peptidase, S41 family"/>
    <property type="match status" value="1"/>
</dbReference>
<dbReference type="Pfam" id="PF01471">
    <property type="entry name" value="PG_binding_1"/>
    <property type="match status" value="1"/>
</dbReference>
<dbReference type="InterPro" id="IPR005151">
    <property type="entry name" value="Tail-specific_protease"/>
</dbReference>
<evidence type="ECO:0000313" key="9">
    <source>
        <dbReference type="Proteomes" id="UP000293568"/>
    </source>
</evidence>
<proteinExistence type="inferred from homology"/>
<evidence type="ECO:0000259" key="7">
    <source>
        <dbReference type="PROSITE" id="PS50106"/>
    </source>
</evidence>
<dbReference type="Gene3D" id="1.10.101.10">
    <property type="entry name" value="PGBD-like superfamily/PGBD"/>
    <property type="match status" value="1"/>
</dbReference>
<dbReference type="InterPro" id="IPR001478">
    <property type="entry name" value="PDZ"/>
</dbReference>
<dbReference type="CDD" id="cd06782">
    <property type="entry name" value="cpPDZ_CPP-like"/>
    <property type="match status" value="1"/>
</dbReference>
<keyword evidence="4 5" id="KW-0720">Serine protease</keyword>
<dbReference type="OrthoDB" id="9812068at2"/>
<keyword evidence="2 5" id="KW-0645">Protease</keyword>
<dbReference type="SMART" id="SM00245">
    <property type="entry name" value="TSPc"/>
    <property type="match status" value="1"/>
</dbReference>
<dbReference type="GO" id="GO:0007165">
    <property type="term" value="P:signal transduction"/>
    <property type="evidence" value="ECO:0007669"/>
    <property type="project" value="TreeGrafter"/>
</dbReference>
<dbReference type="InterPro" id="IPR002477">
    <property type="entry name" value="Peptidoglycan-bd-like"/>
</dbReference>